<dbReference type="EMBL" id="JACKWZ010000576">
    <property type="protein sequence ID" value="KAF9406559.1"/>
    <property type="molecule type" value="Genomic_DNA"/>
</dbReference>
<protein>
    <submittedName>
        <fullName evidence="1">Uncharacterized protein</fullName>
    </submittedName>
</protein>
<reference evidence="1" key="1">
    <citation type="submission" date="2020-08" db="EMBL/GenBank/DDBJ databases">
        <title>Spodoptera exigua strain:BAW_Kor-Di-RS1 Genome sequencing and assembly.</title>
        <authorList>
            <person name="Kim J."/>
            <person name="Nam H.Y."/>
            <person name="Kwon M."/>
            <person name="Choi J.H."/>
            <person name="Cho S.R."/>
            <person name="Kim G.-H."/>
        </authorList>
    </citation>
    <scope>NUCLEOTIDE SEQUENCE</scope>
    <source>
        <strain evidence="1">BAW_Kor-Di-RS1</strain>
        <tissue evidence="1">Whole-body</tissue>
    </source>
</reference>
<evidence type="ECO:0000313" key="1">
    <source>
        <dbReference type="EMBL" id="KAF9406559.1"/>
    </source>
</evidence>
<dbReference type="Proteomes" id="UP000648187">
    <property type="component" value="Unassembled WGS sequence"/>
</dbReference>
<keyword evidence="2" id="KW-1185">Reference proteome</keyword>
<comment type="caution">
    <text evidence="1">The sequence shown here is derived from an EMBL/GenBank/DDBJ whole genome shotgun (WGS) entry which is preliminary data.</text>
</comment>
<name>A0A835G5X0_SPOEX</name>
<sequence>MGPVLSPCPLQGEDDNLQVGLSLAESVQRFWEVEEPPSAPRQNPEHLECESFFQNNTGRLCSGRHLSARRSSSVLSPEERQEALMFWVRFVQGNEYAPIVLEAWSNSEAIPRVGWCSASSGGLGGRFHFKKSRGRQQTVSMASQYLISADVDYETWAMTAWVRFSCTYKEQ</sequence>
<organism evidence="1 2">
    <name type="scientific">Spodoptera exigua</name>
    <name type="common">Beet armyworm</name>
    <name type="synonym">Noctua fulgens</name>
    <dbReference type="NCBI Taxonomy" id="7107"/>
    <lineage>
        <taxon>Eukaryota</taxon>
        <taxon>Metazoa</taxon>
        <taxon>Ecdysozoa</taxon>
        <taxon>Arthropoda</taxon>
        <taxon>Hexapoda</taxon>
        <taxon>Insecta</taxon>
        <taxon>Pterygota</taxon>
        <taxon>Neoptera</taxon>
        <taxon>Endopterygota</taxon>
        <taxon>Lepidoptera</taxon>
        <taxon>Glossata</taxon>
        <taxon>Ditrysia</taxon>
        <taxon>Noctuoidea</taxon>
        <taxon>Noctuidae</taxon>
        <taxon>Amphipyrinae</taxon>
        <taxon>Spodoptera</taxon>
    </lineage>
</organism>
<accession>A0A835G5X0</accession>
<evidence type="ECO:0000313" key="2">
    <source>
        <dbReference type="Proteomes" id="UP000648187"/>
    </source>
</evidence>
<gene>
    <name evidence="1" type="ORF">HW555_013109</name>
</gene>
<proteinExistence type="predicted"/>
<dbReference type="AlphaFoldDB" id="A0A835G5X0"/>